<feature type="transmembrane region" description="Helical" evidence="7">
    <location>
        <begin position="406"/>
        <end position="427"/>
    </location>
</feature>
<feature type="transmembrane region" description="Helical" evidence="7">
    <location>
        <begin position="291"/>
        <end position="311"/>
    </location>
</feature>
<dbReference type="Proteomes" id="UP000094020">
    <property type="component" value="Chromosome 9"/>
</dbReference>
<evidence type="ECO:0000256" key="6">
    <source>
        <dbReference type="ARBA" id="ARBA00037968"/>
    </source>
</evidence>
<reference evidence="9" key="1">
    <citation type="submission" date="2013-07" db="EMBL/GenBank/DDBJ databases">
        <title>The Genome Sequence of Cryptococcus pinus CBS10737.</title>
        <authorList>
            <consortium name="The Broad Institute Genome Sequencing Platform"/>
            <person name="Cuomo C."/>
            <person name="Litvintseva A."/>
            <person name="Chen Y."/>
            <person name="Heitman J."/>
            <person name="Sun S."/>
            <person name="Springer D."/>
            <person name="Dromer F."/>
            <person name="Young S.K."/>
            <person name="Zeng Q."/>
            <person name="Gargeya S."/>
            <person name="Fitzgerald M."/>
            <person name="Abouelleil A."/>
            <person name="Alvarado L."/>
            <person name="Berlin A.M."/>
            <person name="Chapman S.B."/>
            <person name="Dewar J."/>
            <person name="Goldberg J."/>
            <person name="Griggs A."/>
            <person name="Gujja S."/>
            <person name="Hansen M."/>
            <person name="Howarth C."/>
            <person name="Imamovic A."/>
            <person name="Larimer J."/>
            <person name="McCowan C."/>
            <person name="Murphy C."/>
            <person name="Pearson M."/>
            <person name="Priest M."/>
            <person name="Roberts A."/>
            <person name="Saif S."/>
            <person name="Shea T."/>
            <person name="Sykes S."/>
            <person name="Wortman J."/>
            <person name="Nusbaum C."/>
            <person name="Birren B."/>
        </authorList>
    </citation>
    <scope>NUCLEOTIDE SEQUENCE [LARGE SCALE GENOMIC DNA]</scope>
    <source>
        <strain evidence="9">CBS 10737</strain>
    </source>
</reference>
<evidence type="ECO:0000313" key="11">
    <source>
        <dbReference type="Proteomes" id="UP000094020"/>
    </source>
</evidence>
<comment type="similarity">
    <text evidence="6">Belongs to the major facilitator superfamily. Allantoate permease family.</text>
</comment>
<feature type="transmembrane region" description="Helical" evidence="7">
    <location>
        <begin position="50"/>
        <end position="67"/>
    </location>
</feature>
<proteinExistence type="inferred from homology"/>
<keyword evidence="5 7" id="KW-0472">Membrane</keyword>
<dbReference type="PANTHER" id="PTHR43791">
    <property type="entry name" value="PERMEASE-RELATED"/>
    <property type="match status" value="1"/>
</dbReference>
<dbReference type="EMBL" id="KI894015">
    <property type="protein sequence ID" value="OCF46724.1"/>
    <property type="molecule type" value="Genomic_DNA"/>
</dbReference>
<dbReference type="InterPro" id="IPR020846">
    <property type="entry name" value="MFS_dom"/>
</dbReference>
<dbReference type="SUPFAM" id="SSF103473">
    <property type="entry name" value="MFS general substrate transporter"/>
    <property type="match status" value="1"/>
</dbReference>
<keyword evidence="4 7" id="KW-1133">Transmembrane helix</keyword>
<name>A0A1B9HTX7_9TREE</name>
<dbReference type="OrthoDB" id="2985014at2759"/>
<evidence type="ECO:0000256" key="2">
    <source>
        <dbReference type="ARBA" id="ARBA00022448"/>
    </source>
</evidence>
<dbReference type="KEGG" id="kpin:30175480"/>
<organism evidence="9">
    <name type="scientific">Kwoniella pini CBS 10737</name>
    <dbReference type="NCBI Taxonomy" id="1296096"/>
    <lineage>
        <taxon>Eukaryota</taxon>
        <taxon>Fungi</taxon>
        <taxon>Dikarya</taxon>
        <taxon>Basidiomycota</taxon>
        <taxon>Agaricomycotina</taxon>
        <taxon>Tremellomycetes</taxon>
        <taxon>Tremellales</taxon>
        <taxon>Cryptococcaceae</taxon>
        <taxon>Kwoniella</taxon>
    </lineage>
</organism>
<feature type="transmembrane region" description="Helical" evidence="7">
    <location>
        <begin position="439"/>
        <end position="460"/>
    </location>
</feature>
<feature type="transmembrane region" description="Helical" evidence="7">
    <location>
        <begin position="181"/>
        <end position="202"/>
    </location>
</feature>
<comment type="subcellular location">
    <subcellularLocation>
        <location evidence="1">Membrane</location>
        <topology evidence="1">Multi-pass membrane protein</topology>
    </subcellularLocation>
</comment>
<evidence type="ECO:0000256" key="3">
    <source>
        <dbReference type="ARBA" id="ARBA00022692"/>
    </source>
</evidence>
<evidence type="ECO:0000313" key="9">
    <source>
        <dbReference type="EMBL" id="OCF46724.1"/>
    </source>
</evidence>
<dbReference type="CDD" id="cd17327">
    <property type="entry name" value="MFS_FEN2_like"/>
    <property type="match status" value="1"/>
</dbReference>
<reference evidence="9" key="3">
    <citation type="submission" date="2016-07" db="EMBL/GenBank/DDBJ databases">
        <title>Evolution of pathogenesis and genome organization in the Tremellales.</title>
        <authorList>
            <person name="Cuomo C."/>
            <person name="Litvintseva A."/>
            <person name="Heitman J."/>
            <person name="Chen Y."/>
            <person name="Sun S."/>
            <person name="Springer D."/>
            <person name="Dromer F."/>
            <person name="Young S."/>
            <person name="Zeng Q."/>
            <person name="Chapman S."/>
            <person name="Gujja S."/>
            <person name="Saif S."/>
            <person name="Birren B."/>
        </authorList>
    </citation>
    <scope>NUCLEOTIDE SEQUENCE</scope>
    <source>
        <strain evidence="9">CBS 10737</strain>
    </source>
</reference>
<reference evidence="10" key="2">
    <citation type="submission" date="2013-07" db="EMBL/GenBank/DDBJ databases">
        <authorList>
            <consortium name="The Broad Institute Genome Sequencing Platform"/>
            <person name="Cuomo C."/>
            <person name="Litvintseva A."/>
            <person name="Chen Y."/>
            <person name="Heitman J."/>
            <person name="Sun S."/>
            <person name="Springer D."/>
            <person name="Dromer F."/>
            <person name="Young S.K."/>
            <person name="Zeng Q."/>
            <person name="Gargeya S."/>
            <person name="Fitzgerald M."/>
            <person name="Abouelleil A."/>
            <person name="Alvarado L."/>
            <person name="Berlin A.M."/>
            <person name="Chapman S.B."/>
            <person name="Dewar J."/>
            <person name="Goldberg J."/>
            <person name="Griggs A."/>
            <person name="Gujja S."/>
            <person name="Hansen M."/>
            <person name="Howarth C."/>
            <person name="Imamovic A."/>
            <person name="Larimer J."/>
            <person name="McCowan C."/>
            <person name="Murphy C."/>
            <person name="Pearson M."/>
            <person name="Priest M."/>
            <person name="Roberts A."/>
            <person name="Saif S."/>
            <person name="Shea T."/>
            <person name="Sykes S."/>
            <person name="Wortman J."/>
            <person name="Nusbaum C."/>
            <person name="Birren B."/>
        </authorList>
    </citation>
    <scope>NUCLEOTIDE SEQUENCE</scope>
    <source>
        <strain evidence="10">CBS 10737</strain>
    </source>
</reference>
<evidence type="ECO:0000256" key="5">
    <source>
        <dbReference type="ARBA" id="ARBA00023136"/>
    </source>
</evidence>
<feature type="transmembrane region" description="Helical" evidence="7">
    <location>
        <begin position="87"/>
        <end position="108"/>
    </location>
</feature>
<evidence type="ECO:0000256" key="7">
    <source>
        <dbReference type="SAM" id="Phobius"/>
    </source>
</evidence>
<feature type="transmembrane region" description="Helical" evidence="7">
    <location>
        <begin position="374"/>
        <end position="394"/>
    </location>
</feature>
<dbReference type="InterPro" id="IPR036259">
    <property type="entry name" value="MFS_trans_sf"/>
</dbReference>
<keyword evidence="3 7" id="KW-0812">Transmembrane</keyword>
<dbReference type="Pfam" id="PF07690">
    <property type="entry name" value="MFS_1"/>
    <property type="match status" value="1"/>
</dbReference>
<feature type="transmembrane region" description="Helical" evidence="7">
    <location>
        <begin position="349"/>
        <end position="368"/>
    </location>
</feature>
<feature type="domain" description="Major facilitator superfamily (MFS) profile" evidence="8">
    <location>
        <begin position="54"/>
        <end position="461"/>
    </location>
</feature>
<feature type="transmembrane region" description="Helical" evidence="7">
    <location>
        <begin position="317"/>
        <end position="337"/>
    </location>
</feature>
<dbReference type="GO" id="GO:0016020">
    <property type="term" value="C:membrane"/>
    <property type="evidence" value="ECO:0007669"/>
    <property type="project" value="UniProtKB-SubCell"/>
</dbReference>
<gene>
    <name evidence="9" type="ORF">I206_07111</name>
    <name evidence="10" type="ORF">I206_106309</name>
</gene>
<feature type="transmembrane region" description="Helical" evidence="7">
    <location>
        <begin position="146"/>
        <end position="169"/>
    </location>
</feature>
<dbReference type="GO" id="GO:0022857">
    <property type="term" value="F:transmembrane transporter activity"/>
    <property type="evidence" value="ECO:0007669"/>
    <property type="project" value="InterPro"/>
</dbReference>
<sequence length="492" mass="54721">MTANLKNEVIDQKHFDSEAANERTVEVARFENGDIPALDPVEEGKLLRKLDTYVISILGILYLLSFLDRSNIGNANVAGMSVDLGLVGNQFGTCVSIVYATYVTFEPVYANLLKIITPKILLSISTFFWGCLTIATAWATNYHGLVAIRILLGATEAGLFPCVNMYLLMTYRREEIGRRLSFIYVCAALSGAFGGLLAYGLTQIHSSKLAGWQILYIVEGCVSTAFAPVAYFLVPNRVDESWFLNAKEKDMCRTRLQINRRFYNPDEHFDWKQVKRALADWKTWCHGVNQFLIDITLYAFTTFMPTIIKGLGYSSYYAQLMTVPVYVVAAISFLIFGHFSDKYKMRSPFIVLACLFIIVGYVILLAVPKVGARYFGLYLVAVGLYPTTALNLAWCSGNAAGHFKRATASGTMQLIGNCAGAAIGYIFNSQTAPRYFKGLYVAVGATVLSIILTIVQALMIKRENERRAKIVAAGAQDLPELGDDNVHWTYFL</sequence>
<dbReference type="PROSITE" id="PS50850">
    <property type="entry name" value="MFS"/>
    <property type="match status" value="1"/>
</dbReference>
<evidence type="ECO:0000259" key="8">
    <source>
        <dbReference type="PROSITE" id="PS50850"/>
    </source>
</evidence>
<dbReference type="EMBL" id="CP144527">
    <property type="protein sequence ID" value="WWC72347.1"/>
    <property type="molecule type" value="Genomic_DNA"/>
</dbReference>
<reference evidence="10" key="4">
    <citation type="submission" date="2024-02" db="EMBL/GenBank/DDBJ databases">
        <title>Comparative genomics of Cryptococcus and Kwoniella reveals pathogenesis evolution and contrasting modes of karyotype evolution via chromosome fusion or intercentromeric recombination.</title>
        <authorList>
            <person name="Coelho M.A."/>
            <person name="David-Palma M."/>
            <person name="Shea T."/>
            <person name="Bowers K."/>
            <person name="McGinley-Smith S."/>
            <person name="Mohammad A.W."/>
            <person name="Gnirke A."/>
            <person name="Yurkov A.M."/>
            <person name="Nowrousian M."/>
            <person name="Sun S."/>
            <person name="Cuomo C.A."/>
            <person name="Heitman J."/>
        </authorList>
    </citation>
    <scope>NUCLEOTIDE SEQUENCE</scope>
    <source>
        <strain evidence="10">CBS 10737</strain>
    </source>
</reference>
<evidence type="ECO:0000256" key="4">
    <source>
        <dbReference type="ARBA" id="ARBA00022989"/>
    </source>
</evidence>
<dbReference type="GeneID" id="30175480"/>
<keyword evidence="11" id="KW-1185">Reference proteome</keyword>
<feature type="transmembrane region" description="Helical" evidence="7">
    <location>
        <begin position="214"/>
        <end position="234"/>
    </location>
</feature>
<dbReference type="PANTHER" id="PTHR43791:SF101">
    <property type="entry name" value="HIGH-AFFINITY NICOTINIC ACID TRANSPORTER"/>
    <property type="match status" value="1"/>
</dbReference>
<keyword evidence="2" id="KW-0813">Transport</keyword>
<dbReference type="AlphaFoldDB" id="A0A1B9HTX7"/>
<protein>
    <recommendedName>
        <fullName evidence="8">Major facilitator superfamily (MFS) profile domain-containing protein</fullName>
    </recommendedName>
</protein>
<dbReference type="RefSeq" id="XP_019007943.1">
    <property type="nucleotide sequence ID" value="XM_019158805.1"/>
</dbReference>
<dbReference type="InterPro" id="IPR011701">
    <property type="entry name" value="MFS"/>
</dbReference>
<dbReference type="FunFam" id="1.20.1250.20:FF:000018">
    <property type="entry name" value="MFS transporter permease"/>
    <property type="match status" value="1"/>
</dbReference>
<evidence type="ECO:0000313" key="10">
    <source>
        <dbReference type="EMBL" id="WWC72347.1"/>
    </source>
</evidence>
<dbReference type="FunFam" id="1.20.1250.20:FF:000068">
    <property type="entry name" value="MFS general substrate transporter"/>
    <property type="match status" value="1"/>
</dbReference>
<evidence type="ECO:0000256" key="1">
    <source>
        <dbReference type="ARBA" id="ARBA00004141"/>
    </source>
</evidence>
<dbReference type="Gene3D" id="1.20.1250.20">
    <property type="entry name" value="MFS general substrate transporter like domains"/>
    <property type="match status" value="2"/>
</dbReference>
<accession>A0A1B9HTX7</accession>
<feature type="transmembrane region" description="Helical" evidence="7">
    <location>
        <begin position="120"/>
        <end position="140"/>
    </location>
</feature>